<dbReference type="InterPro" id="IPR006343">
    <property type="entry name" value="DnaB/C_C"/>
</dbReference>
<sequence length="270" mass="31737">MERAFKGIWIPAEIWLNEELTLLEKVFLVEIDSLDNEDGCFASNDYFSKFFKLSKNRCSEVIKSLEKKGLVKISYIYKKDTKLIEKRVIKVFGKSNIGIRNFEEGTRNIDRGYSENCEDNNTYINNTINNYMYLDKEKSLKEFSKLYQSNIGKINGLVEEQLIEWSRLIDIGLFKRSIEICTDRGNLSLGYLKGIIKKWLESNITTLEELEAHRLQYEIKNKSNKSISKTRETIQKVNKTRFHNINQTYSKYTPDELEKILQESQIGKFD</sequence>
<dbReference type="Gene3D" id="1.10.10.630">
    <property type="entry name" value="DnaD domain-like"/>
    <property type="match status" value="1"/>
</dbReference>
<dbReference type="Pfam" id="PF13730">
    <property type="entry name" value="HTH_36"/>
    <property type="match status" value="1"/>
</dbReference>
<protein>
    <submittedName>
        <fullName evidence="3">DnaD domain protein</fullName>
    </submittedName>
</protein>
<dbReference type="SUPFAM" id="SSF158499">
    <property type="entry name" value="DnaD domain-like"/>
    <property type="match status" value="1"/>
</dbReference>
<dbReference type="PANTHER" id="PTHR37293:SF5">
    <property type="entry name" value="DNA REPLICATION PROTEIN"/>
    <property type="match status" value="1"/>
</dbReference>
<dbReference type="Gene3D" id="1.10.10.10">
    <property type="entry name" value="Winged helix-like DNA-binding domain superfamily/Winged helix DNA-binding domain"/>
    <property type="match status" value="1"/>
</dbReference>
<dbReference type="InterPro" id="IPR034829">
    <property type="entry name" value="DnaD-like_sf"/>
</dbReference>
<dbReference type="Pfam" id="PF07261">
    <property type="entry name" value="DnaB_2"/>
    <property type="match status" value="1"/>
</dbReference>
<dbReference type="Proteomes" id="UP001400965">
    <property type="component" value="Unassembled WGS sequence"/>
</dbReference>
<evidence type="ECO:0000313" key="4">
    <source>
        <dbReference type="Proteomes" id="UP001400965"/>
    </source>
</evidence>
<feature type="domain" description="DnaB/C C-terminal" evidence="2">
    <location>
        <begin position="146"/>
        <end position="213"/>
    </location>
</feature>
<comment type="similarity">
    <text evidence="1">Belongs to the DnaB/DnaD family.</text>
</comment>
<reference evidence="3 4" key="1">
    <citation type="journal article" date="2019" name="Int. J. Syst. Evol. Microbiol.">
        <title>The Global Catalogue of Microorganisms (GCM) 10K type strain sequencing project: providing services to taxonomists for standard genome sequencing and annotation.</title>
        <authorList>
            <consortium name="The Broad Institute Genomics Platform"/>
            <consortium name="The Broad Institute Genome Sequencing Center for Infectious Disease"/>
            <person name="Wu L."/>
            <person name="Ma J."/>
        </authorList>
    </citation>
    <scope>NUCLEOTIDE SEQUENCE [LARGE SCALE GENOMIC DNA]</scope>
    <source>
        <strain evidence="3 4">JCM 6486</strain>
    </source>
</reference>
<evidence type="ECO:0000259" key="2">
    <source>
        <dbReference type="Pfam" id="PF07261"/>
    </source>
</evidence>
<dbReference type="InterPro" id="IPR036388">
    <property type="entry name" value="WH-like_DNA-bd_sf"/>
</dbReference>
<gene>
    <name evidence="3" type="ORF">GCM10008917_04410</name>
</gene>
<accession>A0ABN1LXU7</accession>
<name>A0ABN1LXU7_9FIRM</name>
<evidence type="ECO:0000313" key="3">
    <source>
        <dbReference type="EMBL" id="GAA0861757.1"/>
    </source>
</evidence>
<dbReference type="InterPro" id="IPR053162">
    <property type="entry name" value="DnaD"/>
</dbReference>
<dbReference type="EMBL" id="BAAACP010000002">
    <property type="protein sequence ID" value="GAA0861757.1"/>
    <property type="molecule type" value="Genomic_DNA"/>
</dbReference>
<comment type="caution">
    <text evidence="3">The sequence shown here is derived from an EMBL/GenBank/DDBJ whole genome shotgun (WGS) entry which is preliminary data.</text>
</comment>
<dbReference type="PANTHER" id="PTHR37293">
    <property type="entry name" value="PHAGE REPLICATION PROTEIN-RELATED"/>
    <property type="match status" value="1"/>
</dbReference>
<proteinExistence type="inferred from homology"/>
<evidence type="ECO:0000256" key="1">
    <source>
        <dbReference type="ARBA" id="ARBA00093462"/>
    </source>
</evidence>
<organism evidence="3 4">
    <name type="scientific">Paraclostridium tenue</name>
    <dbReference type="NCBI Taxonomy" id="1737"/>
    <lineage>
        <taxon>Bacteria</taxon>
        <taxon>Bacillati</taxon>
        <taxon>Bacillota</taxon>
        <taxon>Clostridia</taxon>
        <taxon>Peptostreptococcales</taxon>
        <taxon>Peptostreptococcaceae</taxon>
        <taxon>Paraclostridium</taxon>
    </lineage>
</organism>
<dbReference type="RefSeq" id="WP_346041669.1">
    <property type="nucleotide sequence ID" value="NZ_BAAACP010000002.1"/>
</dbReference>
<dbReference type="NCBIfam" id="TIGR01446">
    <property type="entry name" value="DnaD_dom"/>
    <property type="match status" value="1"/>
</dbReference>
<keyword evidence="4" id="KW-1185">Reference proteome</keyword>